<dbReference type="RefSeq" id="WP_184115921.1">
    <property type="nucleotide sequence ID" value="NZ_BNAJ01000018.1"/>
</dbReference>
<organism evidence="2 3">
    <name type="scientific">Deinococcus metalli</name>
    <dbReference type="NCBI Taxonomy" id="1141878"/>
    <lineage>
        <taxon>Bacteria</taxon>
        <taxon>Thermotogati</taxon>
        <taxon>Deinococcota</taxon>
        <taxon>Deinococci</taxon>
        <taxon>Deinococcales</taxon>
        <taxon>Deinococcaceae</taxon>
        <taxon>Deinococcus</taxon>
    </lineage>
</organism>
<keyword evidence="4" id="KW-1185">Reference proteome</keyword>
<comment type="caution">
    <text evidence="2">The sequence shown here is derived from an EMBL/GenBank/DDBJ whole genome shotgun (WGS) entry which is preliminary data.</text>
</comment>
<evidence type="ECO:0000313" key="4">
    <source>
        <dbReference type="Proteomes" id="UP000619376"/>
    </source>
</evidence>
<sequence length="241" mass="26586">MTLPSTPPTVTVPLHPTTEQTRRLVSMGERLNTLRTWCYAQAVGHVPPGTTLAELAYGAPATSNAVNDEVAALLLLSSFTDLPADVLVETITETWRAIHEERQQTGRLRPYSHVWERYDITIAGPAWVSVWTPELVTLAGVDGAVEAELTHHTVPPAVVQGWRNERLAWCAWAQGTTIRLRGAQLARYRQDLRRHREAGETLPSVAELQQAWAAVPGVGGRAQLPGVARVEQLESGWWLTL</sequence>
<dbReference type="EMBL" id="JACHFK010000018">
    <property type="protein sequence ID" value="MBB5378998.1"/>
    <property type="molecule type" value="Genomic_DNA"/>
</dbReference>
<dbReference type="AlphaFoldDB" id="A0A7W8KKM8"/>
<evidence type="ECO:0000313" key="1">
    <source>
        <dbReference type="EMBL" id="GHF63479.1"/>
    </source>
</evidence>
<evidence type="ECO:0000313" key="3">
    <source>
        <dbReference type="Proteomes" id="UP000539473"/>
    </source>
</evidence>
<reference evidence="2 3" key="3">
    <citation type="submission" date="2020-08" db="EMBL/GenBank/DDBJ databases">
        <title>Genomic Encyclopedia of Type Strains, Phase IV (KMG-IV): sequencing the most valuable type-strain genomes for metagenomic binning, comparative biology and taxonomic classification.</title>
        <authorList>
            <person name="Goeker M."/>
        </authorList>
    </citation>
    <scope>NUCLEOTIDE SEQUENCE [LARGE SCALE GENOMIC DNA]</scope>
    <source>
        <strain evidence="2 3">DSM 27521</strain>
    </source>
</reference>
<accession>A0A7W8KKM8</accession>
<reference evidence="1" key="1">
    <citation type="journal article" date="2014" name="Int. J. Syst. Evol. Microbiol.">
        <title>Complete genome of a new Firmicutes species belonging to the dominant human colonic microbiota ('Ruminococcus bicirculans') reveals two chromosomes and a selective capacity to utilize plant glucans.</title>
        <authorList>
            <consortium name="NISC Comparative Sequencing Program"/>
            <person name="Wegmann U."/>
            <person name="Louis P."/>
            <person name="Goesmann A."/>
            <person name="Henrissat B."/>
            <person name="Duncan S.H."/>
            <person name="Flint H.J."/>
        </authorList>
    </citation>
    <scope>NUCLEOTIDE SEQUENCE</scope>
    <source>
        <strain evidence="1">CGMCC 1.18437</strain>
    </source>
</reference>
<evidence type="ECO:0000313" key="2">
    <source>
        <dbReference type="EMBL" id="MBB5378998.1"/>
    </source>
</evidence>
<dbReference type="Proteomes" id="UP000539473">
    <property type="component" value="Unassembled WGS sequence"/>
</dbReference>
<dbReference type="EMBL" id="BNAJ01000018">
    <property type="protein sequence ID" value="GHF63479.1"/>
    <property type="molecule type" value="Genomic_DNA"/>
</dbReference>
<dbReference type="Proteomes" id="UP000619376">
    <property type="component" value="Unassembled WGS sequence"/>
</dbReference>
<gene>
    <name evidence="1" type="ORF">GCM10017781_44280</name>
    <name evidence="2" type="ORF">HNQ07_004508</name>
</gene>
<reference evidence="4" key="2">
    <citation type="journal article" date="2019" name="Int. J. Syst. Evol. Microbiol.">
        <title>The Global Catalogue of Microorganisms (GCM) 10K type strain sequencing project: providing services to taxonomists for standard genome sequencing and annotation.</title>
        <authorList>
            <consortium name="The Broad Institute Genomics Platform"/>
            <consortium name="The Broad Institute Genome Sequencing Center for Infectious Disease"/>
            <person name="Wu L."/>
            <person name="Ma J."/>
        </authorList>
    </citation>
    <scope>NUCLEOTIDE SEQUENCE [LARGE SCALE GENOMIC DNA]</scope>
    <source>
        <strain evidence="4">CGMCC 1.18437</strain>
    </source>
</reference>
<proteinExistence type="predicted"/>
<protein>
    <submittedName>
        <fullName evidence="2">Uncharacterized protein</fullName>
    </submittedName>
</protein>
<name>A0A7W8KKM8_9DEIO</name>
<reference evidence="1" key="4">
    <citation type="submission" date="2024-05" db="EMBL/GenBank/DDBJ databases">
        <authorList>
            <person name="Sun Q."/>
            <person name="Zhou Y."/>
        </authorList>
    </citation>
    <scope>NUCLEOTIDE SEQUENCE</scope>
    <source>
        <strain evidence="1">CGMCC 1.18437</strain>
    </source>
</reference>